<dbReference type="Pfam" id="PF05199">
    <property type="entry name" value="GMC_oxred_C"/>
    <property type="match status" value="1"/>
</dbReference>
<keyword evidence="3 7" id="KW-0285">Flavoprotein</keyword>
<accession>A0A1B4FHR0</accession>
<dbReference type="PIRSF" id="PIRSF000137">
    <property type="entry name" value="Alcohol_oxidase"/>
    <property type="match status" value="1"/>
</dbReference>
<dbReference type="EMBL" id="CP013386">
    <property type="protein sequence ID" value="AOJ03240.1"/>
    <property type="molecule type" value="Genomic_DNA"/>
</dbReference>
<evidence type="ECO:0000256" key="5">
    <source>
        <dbReference type="ARBA" id="ARBA00023027"/>
    </source>
</evidence>
<evidence type="ECO:0000313" key="10">
    <source>
        <dbReference type="EMBL" id="AOJ03240.1"/>
    </source>
</evidence>
<evidence type="ECO:0000259" key="9">
    <source>
        <dbReference type="PROSITE" id="PS00624"/>
    </source>
</evidence>
<gene>
    <name evidence="10" type="ORF">WS70_16515</name>
</gene>
<evidence type="ECO:0000256" key="6">
    <source>
        <dbReference type="PIRSR" id="PIRSR000137-2"/>
    </source>
</evidence>
<organism evidence="10 11">
    <name type="scientific">Burkholderia mayonis</name>
    <dbReference type="NCBI Taxonomy" id="1385591"/>
    <lineage>
        <taxon>Bacteria</taxon>
        <taxon>Pseudomonadati</taxon>
        <taxon>Pseudomonadota</taxon>
        <taxon>Betaproteobacteria</taxon>
        <taxon>Burkholderiales</taxon>
        <taxon>Burkholderiaceae</taxon>
        <taxon>Burkholderia</taxon>
        <taxon>pseudomallei group</taxon>
    </lineage>
</organism>
<proteinExistence type="inferred from homology"/>
<dbReference type="RefSeq" id="WP_059597975.1">
    <property type="nucleotide sequence ID" value="NZ_CP013386.1"/>
</dbReference>
<dbReference type="Gene3D" id="3.50.50.60">
    <property type="entry name" value="FAD/NAD(P)-binding domain"/>
    <property type="match status" value="1"/>
</dbReference>
<dbReference type="InterPro" id="IPR036188">
    <property type="entry name" value="FAD/NAD-bd_sf"/>
</dbReference>
<evidence type="ECO:0000256" key="3">
    <source>
        <dbReference type="ARBA" id="ARBA00022630"/>
    </source>
</evidence>
<dbReference type="PANTHER" id="PTHR11552">
    <property type="entry name" value="GLUCOSE-METHANOL-CHOLINE GMC OXIDOREDUCTASE"/>
    <property type="match status" value="1"/>
</dbReference>
<keyword evidence="4 6" id="KW-0274">FAD</keyword>
<reference evidence="10 11" key="1">
    <citation type="submission" date="2015-12" db="EMBL/GenBank/DDBJ databases">
        <title>Diversity of Burkholderia near neighbor genomes.</title>
        <authorList>
            <person name="Sahl J."/>
            <person name="Wagner D."/>
            <person name="Keim P."/>
        </authorList>
    </citation>
    <scope>NUCLEOTIDE SEQUENCE [LARGE SCALE GENOMIC DNA]</scope>
    <source>
        <strain evidence="10 11">BDU6</strain>
    </source>
</reference>
<evidence type="ECO:0000313" key="11">
    <source>
        <dbReference type="Proteomes" id="UP000062519"/>
    </source>
</evidence>
<dbReference type="SUPFAM" id="SSF54373">
    <property type="entry name" value="FAD-linked reductases, C-terminal domain"/>
    <property type="match status" value="1"/>
</dbReference>
<evidence type="ECO:0000256" key="7">
    <source>
        <dbReference type="RuleBase" id="RU003968"/>
    </source>
</evidence>
<dbReference type="SUPFAM" id="SSF51905">
    <property type="entry name" value="FAD/NAD(P)-binding domain"/>
    <property type="match status" value="1"/>
</dbReference>
<sequence>MQYDYIIVGAGSGGSSLAGRLADACPDATIALIEAGGHTERNLLVNMPVGIAALVPFKLGTNYGYETVPQPGLGGRRGYQPRGRGLGGSSAINAMIYTRGHPHDYDEWEQLGCTGWGWRDVLPYFRRAEGNERGANEWHGADGPLTVSDLRFRNPFSERFIAAAHEAGYPLNDDFNGENQEGVGFYQVTHRDGARCSVARAYVYGRTRPNLHVIVDATVLRVVFDGKRATGVEVARGGRIETIGARAEVILSAGAFNTPQLLMCSGVGPAAQLRRHGVALVHDAPDVGENLIDHIDFIINKRVNSSELVGICVRGVAKMTPALFGYLSKREGMMTSNVAEAGGFIKSDPGLDRPDLQLHFCTALVDDHNRNMHWGFGYSLHVCALRPKSRGNVALASGDARVAPLIDPRFFSDERDLDLLIRGAKAMRKILSAAPLASQGGRELYTDPNDTDAQLRAAIVAHADTIYHPVGTCRMGADARAVVDPQLRVNGVEGLRVVDASVMPTLIGGNTNAPTVMIGERAAEFIVAARKGQAEPARERVEATMHGG</sequence>
<dbReference type="InterPro" id="IPR012132">
    <property type="entry name" value="GMC_OxRdtase"/>
</dbReference>
<dbReference type="Gene3D" id="3.30.560.10">
    <property type="entry name" value="Glucose Oxidase, domain 3"/>
    <property type="match status" value="1"/>
</dbReference>
<dbReference type="PANTHER" id="PTHR11552:SF147">
    <property type="entry name" value="CHOLINE DEHYDROGENASE, MITOCHONDRIAL"/>
    <property type="match status" value="1"/>
</dbReference>
<dbReference type="AlphaFoldDB" id="A0A1B4FHR0"/>
<protein>
    <submittedName>
        <fullName evidence="10">GMC family oxidoreductase</fullName>
    </submittedName>
</protein>
<dbReference type="PROSITE" id="PS00623">
    <property type="entry name" value="GMC_OXRED_1"/>
    <property type="match status" value="1"/>
</dbReference>
<feature type="domain" description="Glucose-methanol-choline oxidoreductase N-terminal" evidence="9">
    <location>
        <begin position="254"/>
        <end position="268"/>
    </location>
</feature>
<dbReference type="GO" id="GO:0016614">
    <property type="term" value="F:oxidoreductase activity, acting on CH-OH group of donors"/>
    <property type="evidence" value="ECO:0007669"/>
    <property type="project" value="InterPro"/>
</dbReference>
<dbReference type="PROSITE" id="PS00624">
    <property type="entry name" value="GMC_OXRED_2"/>
    <property type="match status" value="1"/>
</dbReference>
<keyword evidence="5" id="KW-0520">NAD</keyword>
<dbReference type="Proteomes" id="UP000062519">
    <property type="component" value="Chromosome 1"/>
</dbReference>
<evidence type="ECO:0000259" key="8">
    <source>
        <dbReference type="PROSITE" id="PS00623"/>
    </source>
</evidence>
<dbReference type="InterPro" id="IPR007867">
    <property type="entry name" value="GMC_OxRtase_C"/>
</dbReference>
<comment type="cofactor">
    <cofactor evidence="1 6">
        <name>FAD</name>
        <dbReference type="ChEBI" id="CHEBI:57692"/>
    </cofactor>
</comment>
<dbReference type="InterPro" id="IPR000172">
    <property type="entry name" value="GMC_OxRdtase_N"/>
</dbReference>
<dbReference type="KEGG" id="buu:WS70_16515"/>
<evidence type="ECO:0000256" key="1">
    <source>
        <dbReference type="ARBA" id="ARBA00001974"/>
    </source>
</evidence>
<keyword evidence="11" id="KW-1185">Reference proteome</keyword>
<dbReference type="GO" id="GO:0050660">
    <property type="term" value="F:flavin adenine dinucleotide binding"/>
    <property type="evidence" value="ECO:0007669"/>
    <property type="project" value="InterPro"/>
</dbReference>
<feature type="domain" description="Glucose-methanol-choline oxidoreductase N-terminal" evidence="8">
    <location>
        <begin position="83"/>
        <end position="106"/>
    </location>
</feature>
<evidence type="ECO:0000256" key="2">
    <source>
        <dbReference type="ARBA" id="ARBA00010790"/>
    </source>
</evidence>
<feature type="binding site" evidence="6">
    <location>
        <position position="219"/>
    </location>
    <ligand>
        <name>FAD</name>
        <dbReference type="ChEBI" id="CHEBI:57692"/>
    </ligand>
</feature>
<dbReference type="Pfam" id="PF00732">
    <property type="entry name" value="GMC_oxred_N"/>
    <property type="match status" value="1"/>
</dbReference>
<comment type="similarity">
    <text evidence="2 7">Belongs to the GMC oxidoreductase family.</text>
</comment>
<evidence type="ECO:0000256" key="4">
    <source>
        <dbReference type="ARBA" id="ARBA00022827"/>
    </source>
</evidence>
<name>A0A1B4FHR0_9BURK</name>